<feature type="compositionally biased region" description="Low complexity" evidence="1">
    <location>
        <begin position="157"/>
        <end position="173"/>
    </location>
</feature>
<name>A0A3N4JLY0_9PEZI</name>
<proteinExistence type="predicted"/>
<feature type="region of interest" description="Disordered" evidence="1">
    <location>
        <begin position="1"/>
        <end position="183"/>
    </location>
</feature>
<feature type="compositionally biased region" description="Basic and acidic residues" evidence="1">
    <location>
        <begin position="119"/>
        <end position="132"/>
    </location>
</feature>
<sequence>MQFKMSRFGCSSDDSPLEVPKPPKSGIPLHENPHSHPTPHSVKPIETLHIGAPQQIRPQPILGKKFGHVPAGFALPDPSRKLRHPEVEATNVNLPKHVTPSKIPSEKKNVGPGLPPKSGPRDENRSHPHSSQDLKTVNLDNESTRTPRASALDFWAEADASLAPPESASALPPNREGEPPPDIWKDVDNTLNARKGGTTLQEWIASLPGSGLKLAPWAADGTLDSKTLGELKKDIELAKDNEAKSDGEEGEIRARTIERVKNVAEPTPLKAKIEEFVPDEEDDLQGIGEAVDSSFEEEIEGFVPEDFCRLPGEETRNMEDAFSPEPTPDNGPPPVADPTLLHPEYQSSSSSNAPNQTISSPEYNSRQNMVSVVSCPIGKSWYSLGKAA</sequence>
<dbReference type="EMBL" id="ML120399">
    <property type="protein sequence ID" value="RPA98008.1"/>
    <property type="molecule type" value="Genomic_DNA"/>
</dbReference>
<reference evidence="2 3" key="1">
    <citation type="journal article" date="2018" name="Nat. Ecol. Evol.">
        <title>Pezizomycetes genomes reveal the molecular basis of ectomycorrhizal truffle lifestyle.</title>
        <authorList>
            <person name="Murat C."/>
            <person name="Payen T."/>
            <person name="Noel B."/>
            <person name="Kuo A."/>
            <person name="Morin E."/>
            <person name="Chen J."/>
            <person name="Kohler A."/>
            <person name="Krizsan K."/>
            <person name="Balestrini R."/>
            <person name="Da Silva C."/>
            <person name="Montanini B."/>
            <person name="Hainaut M."/>
            <person name="Levati E."/>
            <person name="Barry K.W."/>
            <person name="Belfiori B."/>
            <person name="Cichocki N."/>
            <person name="Clum A."/>
            <person name="Dockter R.B."/>
            <person name="Fauchery L."/>
            <person name="Guy J."/>
            <person name="Iotti M."/>
            <person name="Le Tacon F."/>
            <person name="Lindquist E.A."/>
            <person name="Lipzen A."/>
            <person name="Malagnac F."/>
            <person name="Mello A."/>
            <person name="Molinier V."/>
            <person name="Miyauchi S."/>
            <person name="Poulain J."/>
            <person name="Riccioni C."/>
            <person name="Rubini A."/>
            <person name="Sitrit Y."/>
            <person name="Splivallo R."/>
            <person name="Traeger S."/>
            <person name="Wang M."/>
            <person name="Zifcakova L."/>
            <person name="Wipf D."/>
            <person name="Zambonelli A."/>
            <person name="Paolocci F."/>
            <person name="Nowrousian M."/>
            <person name="Ottonello S."/>
            <person name="Baldrian P."/>
            <person name="Spatafora J.W."/>
            <person name="Henrissat B."/>
            <person name="Nagy L.G."/>
            <person name="Aury J.M."/>
            <person name="Wincker P."/>
            <person name="Grigoriev I.V."/>
            <person name="Bonfante P."/>
            <person name="Martin F.M."/>
        </authorList>
    </citation>
    <scope>NUCLEOTIDE SEQUENCE [LARGE SCALE GENOMIC DNA]</scope>
    <source>
        <strain evidence="2 3">120613-1</strain>
    </source>
</reference>
<dbReference type="OrthoDB" id="5430376at2759"/>
<feature type="compositionally biased region" description="Polar residues" evidence="1">
    <location>
        <begin position="133"/>
        <end position="147"/>
    </location>
</feature>
<evidence type="ECO:0000256" key="1">
    <source>
        <dbReference type="SAM" id="MobiDB-lite"/>
    </source>
</evidence>
<dbReference type="Proteomes" id="UP000276215">
    <property type="component" value="Unassembled WGS sequence"/>
</dbReference>
<organism evidence="2 3">
    <name type="scientific">Choiromyces venosus 120613-1</name>
    <dbReference type="NCBI Taxonomy" id="1336337"/>
    <lineage>
        <taxon>Eukaryota</taxon>
        <taxon>Fungi</taxon>
        <taxon>Dikarya</taxon>
        <taxon>Ascomycota</taxon>
        <taxon>Pezizomycotina</taxon>
        <taxon>Pezizomycetes</taxon>
        <taxon>Pezizales</taxon>
        <taxon>Tuberaceae</taxon>
        <taxon>Choiromyces</taxon>
    </lineage>
</organism>
<feature type="compositionally biased region" description="Polar residues" evidence="1">
    <location>
        <begin position="345"/>
        <end position="365"/>
    </location>
</feature>
<feature type="region of interest" description="Disordered" evidence="1">
    <location>
        <begin position="304"/>
        <end position="365"/>
    </location>
</feature>
<keyword evidence="3" id="KW-1185">Reference proteome</keyword>
<accession>A0A3N4JLY0</accession>
<feature type="compositionally biased region" description="Basic and acidic residues" evidence="1">
    <location>
        <begin position="306"/>
        <end position="319"/>
    </location>
</feature>
<evidence type="ECO:0000313" key="3">
    <source>
        <dbReference type="Proteomes" id="UP000276215"/>
    </source>
</evidence>
<feature type="compositionally biased region" description="Basic and acidic residues" evidence="1">
    <location>
        <begin position="78"/>
        <end position="87"/>
    </location>
</feature>
<gene>
    <name evidence="2" type="ORF">L873DRAFT_1915320</name>
</gene>
<protein>
    <submittedName>
        <fullName evidence="2">Uncharacterized protein</fullName>
    </submittedName>
</protein>
<dbReference type="AlphaFoldDB" id="A0A3N4JLY0"/>
<feature type="compositionally biased region" description="Pro residues" evidence="1">
    <location>
        <begin position="325"/>
        <end position="336"/>
    </location>
</feature>
<evidence type="ECO:0000313" key="2">
    <source>
        <dbReference type="EMBL" id="RPA98008.1"/>
    </source>
</evidence>